<evidence type="ECO:0000313" key="1">
    <source>
        <dbReference type="EMBL" id="OEU15490.1"/>
    </source>
</evidence>
<dbReference type="Proteomes" id="UP000095751">
    <property type="component" value="Unassembled WGS sequence"/>
</dbReference>
<dbReference type="InParanoid" id="A0A1E7FBF0"/>
<name>A0A1E7FBF0_9STRA</name>
<evidence type="ECO:0000313" key="2">
    <source>
        <dbReference type="Proteomes" id="UP000095751"/>
    </source>
</evidence>
<dbReference type="AlphaFoldDB" id="A0A1E7FBF0"/>
<organism evidence="1 2">
    <name type="scientific">Fragilariopsis cylindrus CCMP1102</name>
    <dbReference type="NCBI Taxonomy" id="635003"/>
    <lineage>
        <taxon>Eukaryota</taxon>
        <taxon>Sar</taxon>
        <taxon>Stramenopiles</taxon>
        <taxon>Ochrophyta</taxon>
        <taxon>Bacillariophyta</taxon>
        <taxon>Bacillariophyceae</taxon>
        <taxon>Bacillariophycidae</taxon>
        <taxon>Bacillariales</taxon>
        <taxon>Bacillariaceae</taxon>
        <taxon>Fragilariopsis</taxon>
    </lineage>
</organism>
<dbReference type="OrthoDB" id="47976at2759"/>
<dbReference type="EMBL" id="KV784359">
    <property type="protein sequence ID" value="OEU15490.1"/>
    <property type="molecule type" value="Genomic_DNA"/>
</dbReference>
<protein>
    <submittedName>
        <fullName evidence="1">Uncharacterized protein</fullName>
    </submittedName>
</protein>
<keyword evidence="2" id="KW-1185">Reference proteome</keyword>
<proteinExistence type="predicted"/>
<gene>
    <name evidence="1" type="ORF">FRACYDRAFT_240180</name>
</gene>
<reference evidence="1 2" key="1">
    <citation type="submission" date="2016-09" db="EMBL/GenBank/DDBJ databases">
        <title>Extensive genetic diversity and differential bi-allelic expression allows diatom success in the polar Southern Ocean.</title>
        <authorList>
            <consortium name="DOE Joint Genome Institute"/>
            <person name="Mock T."/>
            <person name="Otillar R.P."/>
            <person name="Strauss J."/>
            <person name="Dupont C."/>
            <person name="Frickenhaus S."/>
            <person name="Maumus F."/>
            <person name="Mcmullan M."/>
            <person name="Sanges R."/>
            <person name="Schmutz J."/>
            <person name="Toseland A."/>
            <person name="Valas R."/>
            <person name="Veluchamy A."/>
            <person name="Ward B.J."/>
            <person name="Allen A."/>
            <person name="Barry K."/>
            <person name="Falciatore A."/>
            <person name="Ferrante M."/>
            <person name="Fortunato A.E."/>
            <person name="Gloeckner G."/>
            <person name="Gruber A."/>
            <person name="Hipkin R."/>
            <person name="Janech M."/>
            <person name="Kroth P."/>
            <person name="Leese F."/>
            <person name="Lindquist E."/>
            <person name="Lyon B.R."/>
            <person name="Martin J."/>
            <person name="Mayer C."/>
            <person name="Parker M."/>
            <person name="Quesneville H."/>
            <person name="Raymond J."/>
            <person name="Uhlig C."/>
            <person name="Valentin K.U."/>
            <person name="Worden A.Z."/>
            <person name="Armbrust E.V."/>
            <person name="Bowler C."/>
            <person name="Green B."/>
            <person name="Moulton V."/>
            <person name="Van Oosterhout C."/>
            <person name="Grigoriev I."/>
        </authorList>
    </citation>
    <scope>NUCLEOTIDE SEQUENCE [LARGE SCALE GENOMIC DNA]</scope>
    <source>
        <strain evidence="1 2">CCMP1102</strain>
    </source>
</reference>
<dbReference type="KEGG" id="fcy:FRACYDRAFT_240180"/>
<sequence>MSRKGGVWDEMKRTIIWTIHKLDPGEIVDIQAQFKCKMQEGGGIQILSQNDLLSSIKFPVLARCNGDTNFSKIEMNSEYNEEGSNPVDLDMERSATILYRKV</sequence>
<accession>A0A1E7FBF0</accession>